<gene>
    <name evidence="2" type="ORF">DUNSADRAFT_6073</name>
</gene>
<feature type="compositionally biased region" description="Low complexity" evidence="1">
    <location>
        <begin position="141"/>
        <end position="181"/>
    </location>
</feature>
<evidence type="ECO:0000256" key="1">
    <source>
        <dbReference type="SAM" id="MobiDB-lite"/>
    </source>
</evidence>
<accession>A0ABQ7FUV0</accession>
<organism evidence="2 3">
    <name type="scientific">Dunaliella salina</name>
    <name type="common">Green alga</name>
    <name type="synonym">Protococcus salinus</name>
    <dbReference type="NCBI Taxonomy" id="3046"/>
    <lineage>
        <taxon>Eukaryota</taxon>
        <taxon>Viridiplantae</taxon>
        <taxon>Chlorophyta</taxon>
        <taxon>core chlorophytes</taxon>
        <taxon>Chlorophyceae</taxon>
        <taxon>CS clade</taxon>
        <taxon>Chlamydomonadales</taxon>
        <taxon>Dunaliellaceae</taxon>
        <taxon>Dunaliella</taxon>
    </lineage>
</organism>
<sequence length="454" mass="47476">MPRSRLAHGPDLHVQGTPYTRAQGAPYPQGSSVHAQGAPFTRPGPSSSLCKQALSPHHAPVGGPHIAGSRPFTKAPPKPQSQGSHFTASHPLSAPPDPPAPPPPPPLPPSAASLPESVGAAAASVGRHASGSGHVGESGSQLQDNQQQQQQQQQQQWQQQQEVQGNQQQGQRQGQQEQQQRMGGGLKVMARLSSSDSPSPVSSSPGGMVGMLHSLRQQAAAAWGGGNTDTGACGAAASPREEGGASMLDGEMSTWEGGTCEWEYNAVTSSQGNRARSGCAVAEGFEHISVPEPHRADASAADVQLDLSESHRRPSQHQQQQSQPGFGSGLRHISLPSISPPSPPNADSSTHLEQQSGRLTPRSSHTPFSKMQDEQQGSATARPLGGGSGFHSAPPGNVTVGQQRQQQQQQQQQQNRPKGSVSPFQIQQPAQGPIQGILHMPARLHSSSSCQPQG</sequence>
<dbReference type="Proteomes" id="UP000815325">
    <property type="component" value="Unassembled WGS sequence"/>
</dbReference>
<feature type="compositionally biased region" description="Low complexity" evidence="1">
    <location>
        <begin position="193"/>
        <end position="205"/>
    </location>
</feature>
<name>A0ABQ7FUV0_DUNSA</name>
<evidence type="ECO:0000313" key="2">
    <source>
        <dbReference type="EMBL" id="KAF5825896.1"/>
    </source>
</evidence>
<feature type="compositionally biased region" description="Pro residues" evidence="1">
    <location>
        <begin position="93"/>
        <end position="109"/>
    </location>
</feature>
<reference evidence="2" key="1">
    <citation type="submission" date="2017-08" db="EMBL/GenBank/DDBJ databases">
        <authorList>
            <person name="Polle J.E."/>
            <person name="Barry K."/>
            <person name="Cushman J."/>
            <person name="Schmutz J."/>
            <person name="Tran D."/>
            <person name="Hathwaick L.T."/>
            <person name="Yim W.C."/>
            <person name="Jenkins J."/>
            <person name="Mckie-Krisberg Z.M."/>
            <person name="Prochnik S."/>
            <person name="Lindquist E."/>
            <person name="Dockter R.B."/>
            <person name="Adam C."/>
            <person name="Molina H."/>
            <person name="Bunkerborg J."/>
            <person name="Jin E."/>
            <person name="Buchheim M."/>
            <person name="Magnuson J."/>
        </authorList>
    </citation>
    <scope>NUCLEOTIDE SEQUENCE</scope>
    <source>
        <strain evidence="2">CCAP 19/18</strain>
    </source>
</reference>
<feature type="region of interest" description="Disordered" evidence="1">
    <location>
        <begin position="290"/>
        <end position="454"/>
    </location>
</feature>
<feature type="compositionally biased region" description="Low complexity" evidence="1">
    <location>
        <begin position="425"/>
        <end position="437"/>
    </location>
</feature>
<feature type="region of interest" description="Disordered" evidence="1">
    <location>
        <begin position="1"/>
        <end position="252"/>
    </location>
</feature>
<protein>
    <submittedName>
        <fullName evidence="2">Uncharacterized protein</fullName>
    </submittedName>
</protein>
<proteinExistence type="predicted"/>
<keyword evidence="3" id="KW-1185">Reference proteome</keyword>
<comment type="caution">
    <text evidence="2">The sequence shown here is derived from an EMBL/GenBank/DDBJ whole genome shotgun (WGS) entry which is preliminary data.</text>
</comment>
<feature type="compositionally biased region" description="Polar residues" evidence="1">
    <location>
        <begin position="351"/>
        <end position="379"/>
    </location>
</feature>
<evidence type="ECO:0000313" key="3">
    <source>
        <dbReference type="Proteomes" id="UP000815325"/>
    </source>
</evidence>
<dbReference type="EMBL" id="MU071729">
    <property type="protein sequence ID" value="KAF5825896.1"/>
    <property type="molecule type" value="Genomic_DNA"/>
</dbReference>
<feature type="compositionally biased region" description="Polar residues" evidence="1">
    <location>
        <begin position="445"/>
        <end position="454"/>
    </location>
</feature>
<feature type="compositionally biased region" description="Low complexity" evidence="1">
    <location>
        <begin position="402"/>
        <end position="414"/>
    </location>
</feature>